<dbReference type="Proteomes" id="UP000191931">
    <property type="component" value="Unassembled WGS sequence"/>
</dbReference>
<accession>A0A1W1HGH9</accession>
<dbReference type="EMBL" id="FWEV01000282">
    <property type="protein sequence ID" value="SLM31597.1"/>
    <property type="molecule type" value="Genomic_DNA"/>
</dbReference>
<dbReference type="AlphaFoldDB" id="A0A1W1HGH9"/>
<dbReference type="PANTHER" id="PTHR34825:SF1">
    <property type="entry name" value="AAA-ATPASE-LIKE DOMAIN-CONTAINING PROTEIN"/>
    <property type="match status" value="1"/>
</dbReference>
<evidence type="ECO:0000313" key="3">
    <source>
        <dbReference type="Proteomes" id="UP000191931"/>
    </source>
</evidence>
<sequence>MKIMRGMFTVKYIFEGREEMLEGLWIKENEDKANAQNFKWEWKHHPVITLDFNEISHETPDILKQSIEEHLIEIASNYDIELKRSFIKGKFKELAIALNKKTKMPVVFLIDEYDKPLIDHLGKSNEALGIAKNNRDILKDFFGVIKDADVVDITRFVFITGVSKFSQVSIFSELNNLTDLTMLSLYAEMLGYTMGEVEQYLCPT</sequence>
<protein>
    <recommendedName>
        <fullName evidence="1">AAA-ATPase-like domain-containing protein</fullName>
    </recommendedName>
</protein>
<evidence type="ECO:0000313" key="2">
    <source>
        <dbReference type="EMBL" id="SLM31597.1"/>
    </source>
</evidence>
<dbReference type="OrthoDB" id="9808684at2"/>
<dbReference type="InterPro" id="IPR018631">
    <property type="entry name" value="AAA-ATPase-like_dom"/>
</dbReference>
<reference evidence="2 3" key="1">
    <citation type="submission" date="2017-03" db="EMBL/GenBank/DDBJ databases">
        <authorList>
            <person name="Afonso C.L."/>
            <person name="Miller P.J."/>
            <person name="Scott M.A."/>
            <person name="Spackman E."/>
            <person name="Goraichik I."/>
            <person name="Dimitrov K.M."/>
            <person name="Suarez D.L."/>
            <person name="Swayne D.E."/>
        </authorList>
    </citation>
    <scope>NUCLEOTIDE SEQUENCE [LARGE SCALE GENOMIC DNA]</scope>
    <source>
        <strain evidence="2">PRJEB14757</strain>
    </source>
</reference>
<organism evidence="2 3">
    <name type="scientific">Desulfamplus magnetovallimortis</name>
    <dbReference type="NCBI Taxonomy" id="1246637"/>
    <lineage>
        <taxon>Bacteria</taxon>
        <taxon>Pseudomonadati</taxon>
        <taxon>Thermodesulfobacteriota</taxon>
        <taxon>Desulfobacteria</taxon>
        <taxon>Desulfobacterales</taxon>
        <taxon>Desulfobacteraceae</taxon>
        <taxon>Desulfamplus</taxon>
    </lineage>
</organism>
<keyword evidence="3" id="KW-1185">Reference proteome</keyword>
<evidence type="ECO:0000259" key="1">
    <source>
        <dbReference type="Pfam" id="PF09820"/>
    </source>
</evidence>
<gene>
    <name evidence="2" type="ORF">MTBBW1_400004</name>
</gene>
<dbReference type="Pfam" id="PF09820">
    <property type="entry name" value="AAA-ATPase_like"/>
    <property type="match status" value="1"/>
</dbReference>
<dbReference type="PANTHER" id="PTHR34825">
    <property type="entry name" value="CONSERVED PROTEIN, WITH A WEAK D-GALACTARATE DEHYDRATASE/ALTRONATE HYDROLASE DOMAIN"/>
    <property type="match status" value="1"/>
</dbReference>
<feature type="domain" description="AAA-ATPase-like" evidence="1">
    <location>
        <begin position="9"/>
        <end position="171"/>
    </location>
</feature>
<proteinExistence type="predicted"/>
<name>A0A1W1HGH9_9BACT</name>
<dbReference type="STRING" id="1246637.MTBBW1_400004"/>